<organism evidence="1 2">
    <name type="scientific">Mucuna pruriens</name>
    <name type="common">Velvet bean</name>
    <name type="synonym">Dolichos pruriens</name>
    <dbReference type="NCBI Taxonomy" id="157652"/>
    <lineage>
        <taxon>Eukaryota</taxon>
        <taxon>Viridiplantae</taxon>
        <taxon>Streptophyta</taxon>
        <taxon>Embryophyta</taxon>
        <taxon>Tracheophyta</taxon>
        <taxon>Spermatophyta</taxon>
        <taxon>Magnoliopsida</taxon>
        <taxon>eudicotyledons</taxon>
        <taxon>Gunneridae</taxon>
        <taxon>Pentapetalae</taxon>
        <taxon>rosids</taxon>
        <taxon>fabids</taxon>
        <taxon>Fabales</taxon>
        <taxon>Fabaceae</taxon>
        <taxon>Papilionoideae</taxon>
        <taxon>50 kb inversion clade</taxon>
        <taxon>NPAAA clade</taxon>
        <taxon>indigoferoid/millettioid clade</taxon>
        <taxon>Phaseoleae</taxon>
        <taxon>Mucuna</taxon>
    </lineage>
</organism>
<dbReference type="EMBL" id="QJKJ01009144">
    <property type="protein sequence ID" value="RDX77544.1"/>
    <property type="molecule type" value="Genomic_DNA"/>
</dbReference>
<gene>
    <name evidence="1" type="ORF">CR513_42328</name>
</gene>
<reference evidence="1" key="1">
    <citation type="submission" date="2018-05" db="EMBL/GenBank/DDBJ databases">
        <title>Draft genome of Mucuna pruriens seed.</title>
        <authorList>
            <person name="Nnadi N.E."/>
            <person name="Vos R."/>
            <person name="Hasami M.H."/>
            <person name="Devisetty U.K."/>
            <person name="Aguiy J.C."/>
        </authorList>
    </citation>
    <scope>NUCLEOTIDE SEQUENCE [LARGE SCALE GENOMIC DNA]</scope>
    <source>
        <strain evidence="1">JCA_2017</strain>
    </source>
</reference>
<protein>
    <recommendedName>
        <fullName evidence="3">Reverse transcriptase Ty1/copia-type domain-containing protein</fullName>
    </recommendedName>
</protein>
<evidence type="ECO:0008006" key="3">
    <source>
        <dbReference type="Google" id="ProtNLM"/>
    </source>
</evidence>
<name>A0A371FGT9_MUCPR</name>
<comment type="caution">
    <text evidence="1">The sequence shown here is derived from an EMBL/GenBank/DDBJ whole genome shotgun (WGS) entry which is preliminary data.</text>
</comment>
<dbReference type="AlphaFoldDB" id="A0A371FGT9"/>
<dbReference type="OrthoDB" id="1740642at2759"/>
<keyword evidence="2" id="KW-1185">Reference proteome</keyword>
<dbReference type="PROSITE" id="PS51257">
    <property type="entry name" value="PROKAR_LIPOPROTEIN"/>
    <property type="match status" value="1"/>
</dbReference>
<evidence type="ECO:0000313" key="1">
    <source>
        <dbReference type="EMBL" id="RDX77544.1"/>
    </source>
</evidence>
<dbReference type="Proteomes" id="UP000257109">
    <property type="component" value="Unassembled WGS sequence"/>
</dbReference>
<proteinExistence type="predicted"/>
<evidence type="ECO:0000313" key="2">
    <source>
        <dbReference type="Proteomes" id="UP000257109"/>
    </source>
</evidence>
<feature type="non-terminal residue" evidence="1">
    <location>
        <position position="1"/>
    </location>
</feature>
<sequence length="85" mass="10101">MNVKCAFLNGIINEEVFVKPPGFESSLWNQASTSCLRKSRHHLFSKNYDSHFIIVQKEFEMSMMGELKFFLRLQIKQEDDEIYIH</sequence>
<accession>A0A371FGT9</accession>